<keyword evidence="2" id="KW-1185">Reference proteome</keyword>
<evidence type="ECO:0000313" key="2">
    <source>
        <dbReference type="Proteomes" id="UP000239724"/>
    </source>
</evidence>
<organism evidence="1 2">
    <name type="scientific">Rhodopila globiformis</name>
    <name type="common">Rhodopseudomonas globiformis</name>
    <dbReference type="NCBI Taxonomy" id="1071"/>
    <lineage>
        <taxon>Bacteria</taxon>
        <taxon>Pseudomonadati</taxon>
        <taxon>Pseudomonadota</taxon>
        <taxon>Alphaproteobacteria</taxon>
        <taxon>Acetobacterales</taxon>
        <taxon>Acetobacteraceae</taxon>
        <taxon>Rhodopila</taxon>
    </lineage>
</organism>
<gene>
    <name evidence="1" type="ORF">CCS01_22095</name>
</gene>
<evidence type="ECO:0000313" key="1">
    <source>
        <dbReference type="EMBL" id="PPQ29205.1"/>
    </source>
</evidence>
<dbReference type="EMBL" id="NHRY01000231">
    <property type="protein sequence ID" value="PPQ29205.1"/>
    <property type="molecule type" value="Genomic_DNA"/>
</dbReference>
<name>A0A2S6N3L4_RHOGL</name>
<dbReference type="AlphaFoldDB" id="A0A2S6N3L4"/>
<proteinExistence type="predicted"/>
<dbReference type="RefSeq" id="WP_104520988.1">
    <property type="nucleotide sequence ID" value="NZ_NHRY01000231.1"/>
</dbReference>
<comment type="caution">
    <text evidence="1">The sequence shown here is derived from an EMBL/GenBank/DDBJ whole genome shotgun (WGS) entry which is preliminary data.</text>
</comment>
<protein>
    <submittedName>
        <fullName evidence="1">Uncharacterized protein</fullName>
    </submittedName>
</protein>
<reference evidence="1 2" key="1">
    <citation type="journal article" date="2018" name="Arch. Microbiol.">
        <title>New insights into the metabolic potential of the phototrophic purple bacterium Rhodopila globiformis DSM 161(T) from its draft genome sequence and evidence for a vanadium-dependent nitrogenase.</title>
        <authorList>
            <person name="Imhoff J.F."/>
            <person name="Rahn T."/>
            <person name="Kunzel S."/>
            <person name="Neulinger S.C."/>
        </authorList>
    </citation>
    <scope>NUCLEOTIDE SEQUENCE [LARGE SCALE GENOMIC DNA]</scope>
    <source>
        <strain evidence="1 2">DSM 161</strain>
    </source>
</reference>
<accession>A0A2S6N3L4</accession>
<dbReference type="Proteomes" id="UP000239724">
    <property type="component" value="Unassembled WGS sequence"/>
</dbReference>
<sequence>MTASLDACSPMSESAAIESHQNSVAQFRIAADKALACRNAAAESPRYQVLFRHVPLADIDAASLRQMADRSFATGEESALLGGWIESLNHCTRPLLQATAVTLPNLGPVIEASLNNDDAVYVGLVQHRLAWGEAVLRLKSNRTKMRAELLAGADRILEQSIERQQGTLNRRANLLSSVIRIIP</sequence>